<dbReference type="SMART" id="SM00267">
    <property type="entry name" value="GGDEF"/>
    <property type="match status" value="1"/>
</dbReference>
<dbReference type="Gene3D" id="3.30.70.270">
    <property type="match status" value="1"/>
</dbReference>
<dbReference type="InterPro" id="IPR000160">
    <property type="entry name" value="GGDEF_dom"/>
</dbReference>
<dbReference type="InterPro" id="IPR043128">
    <property type="entry name" value="Rev_trsase/Diguanyl_cyclase"/>
</dbReference>
<dbReference type="PANTHER" id="PTHR45138">
    <property type="entry name" value="REGULATORY COMPONENTS OF SENSORY TRANSDUCTION SYSTEM"/>
    <property type="match status" value="1"/>
</dbReference>
<dbReference type="EC" id="2.7.7.65" evidence="1"/>
<keyword evidence="7" id="KW-1185">Reference proteome</keyword>
<evidence type="ECO:0000256" key="1">
    <source>
        <dbReference type="ARBA" id="ARBA00012528"/>
    </source>
</evidence>
<dbReference type="SMART" id="SM00448">
    <property type="entry name" value="REC"/>
    <property type="match status" value="1"/>
</dbReference>
<evidence type="ECO:0000256" key="3">
    <source>
        <dbReference type="PROSITE-ProRule" id="PRU00169"/>
    </source>
</evidence>
<evidence type="ECO:0000259" key="5">
    <source>
        <dbReference type="PROSITE" id="PS50887"/>
    </source>
</evidence>
<dbReference type="PROSITE" id="PS50887">
    <property type="entry name" value="GGDEF"/>
    <property type="match status" value="1"/>
</dbReference>
<evidence type="ECO:0000313" key="7">
    <source>
        <dbReference type="Proteomes" id="UP001611383"/>
    </source>
</evidence>
<accession>A0ABY9WK43</accession>
<dbReference type="Pfam" id="PF00990">
    <property type="entry name" value="GGDEF"/>
    <property type="match status" value="1"/>
</dbReference>
<organism evidence="6 7">
    <name type="scientific">Archangium minus</name>
    <dbReference type="NCBI Taxonomy" id="83450"/>
    <lineage>
        <taxon>Bacteria</taxon>
        <taxon>Pseudomonadati</taxon>
        <taxon>Myxococcota</taxon>
        <taxon>Myxococcia</taxon>
        <taxon>Myxococcales</taxon>
        <taxon>Cystobacterineae</taxon>
        <taxon>Archangiaceae</taxon>
        <taxon>Archangium</taxon>
    </lineage>
</organism>
<sequence length="563" mass="61548">MAALNSIGTTGRVLLVDDSPIALEAIGSRLQESGLDVVMTTSPREALGLATDGSQPFDLLILDVMMPEMNGHELTRRLRANSRTSNTPILLLTSLDSTDDRVNGLVSGADDFFTKTAPDAEMLARVRSFISLGKMRAQLQAQHEAMARVMREPEAPTPPLARVEIIHHMPVVSERLARALRGSPVGGEFQLTQRSPEQRMLTSDADLLVVSYPIALEGDQPLLKRFGFDEEAPAVLVVDEVESTSRRVLAFDAGADDYLTLQTPMAELAARLGSALRRQRRQRQLRTSRDRAMLVAVTDPLTGLYNRAYFHEALGVEFRRAQRYKHPMSLVLLDLDHFKQVNDTLGHTAGDEALREVSKRLRQTARSTDVVARHGGEEFAMILPETDLEHGLIAAERFRAAVDGAVVRGARGGSRTLTISAGVGCFPVHSTSITELVELTDAALYNAKRMGRNRVCPVSLSQEAPAPASPVAATVPNMGTSGVLERLRRLVAEDLEGPLTATRTAARMLHQASQPGDTLHMLTSQLHQSSEEVRQELLRVMDDLSRAILESGRAGAAPRNEHK</sequence>
<dbReference type="Proteomes" id="UP001611383">
    <property type="component" value="Chromosome"/>
</dbReference>
<dbReference type="InterPro" id="IPR050469">
    <property type="entry name" value="Diguanylate_Cyclase"/>
</dbReference>
<dbReference type="InterPro" id="IPR001789">
    <property type="entry name" value="Sig_transdc_resp-reg_receiver"/>
</dbReference>
<feature type="domain" description="Response regulatory" evidence="4">
    <location>
        <begin position="12"/>
        <end position="130"/>
    </location>
</feature>
<dbReference type="PROSITE" id="PS50110">
    <property type="entry name" value="RESPONSE_REGULATORY"/>
    <property type="match status" value="1"/>
</dbReference>
<dbReference type="Pfam" id="PF00072">
    <property type="entry name" value="Response_reg"/>
    <property type="match status" value="1"/>
</dbReference>
<keyword evidence="3" id="KW-0597">Phosphoprotein</keyword>
<evidence type="ECO:0000256" key="2">
    <source>
        <dbReference type="ARBA" id="ARBA00034247"/>
    </source>
</evidence>
<protein>
    <recommendedName>
        <fullName evidence="1">diguanylate cyclase</fullName>
        <ecNumber evidence="1">2.7.7.65</ecNumber>
    </recommendedName>
</protein>
<dbReference type="Gene3D" id="3.40.50.2300">
    <property type="match status" value="1"/>
</dbReference>
<reference evidence="6 7" key="1">
    <citation type="submission" date="2019-08" db="EMBL/GenBank/DDBJ databases">
        <title>Archangium and Cystobacter genomes.</title>
        <authorList>
            <person name="Chen I.-C.K."/>
            <person name="Wielgoss S."/>
        </authorList>
    </citation>
    <scope>NUCLEOTIDE SEQUENCE [LARGE SCALE GENOMIC DNA]</scope>
    <source>
        <strain evidence="6 7">Cbm 6</strain>
    </source>
</reference>
<dbReference type="Gene3D" id="6.10.250.690">
    <property type="match status" value="1"/>
</dbReference>
<dbReference type="RefSeq" id="WP_395816330.1">
    <property type="nucleotide sequence ID" value="NZ_CP043494.1"/>
</dbReference>
<dbReference type="NCBIfam" id="TIGR00254">
    <property type="entry name" value="GGDEF"/>
    <property type="match status" value="1"/>
</dbReference>
<dbReference type="CDD" id="cd01949">
    <property type="entry name" value="GGDEF"/>
    <property type="match status" value="1"/>
</dbReference>
<evidence type="ECO:0000259" key="4">
    <source>
        <dbReference type="PROSITE" id="PS50110"/>
    </source>
</evidence>
<comment type="catalytic activity">
    <reaction evidence="2">
        <text>2 GTP = 3',3'-c-di-GMP + 2 diphosphate</text>
        <dbReference type="Rhea" id="RHEA:24898"/>
        <dbReference type="ChEBI" id="CHEBI:33019"/>
        <dbReference type="ChEBI" id="CHEBI:37565"/>
        <dbReference type="ChEBI" id="CHEBI:58805"/>
        <dbReference type="EC" id="2.7.7.65"/>
    </reaction>
</comment>
<proteinExistence type="predicted"/>
<dbReference type="SUPFAM" id="SSF52172">
    <property type="entry name" value="CheY-like"/>
    <property type="match status" value="2"/>
</dbReference>
<feature type="modified residue" description="4-aspartylphosphate" evidence="3">
    <location>
        <position position="63"/>
    </location>
</feature>
<dbReference type="EMBL" id="CP043494">
    <property type="protein sequence ID" value="WNG44129.1"/>
    <property type="molecule type" value="Genomic_DNA"/>
</dbReference>
<feature type="domain" description="GGDEF" evidence="5">
    <location>
        <begin position="326"/>
        <end position="460"/>
    </location>
</feature>
<dbReference type="PANTHER" id="PTHR45138:SF9">
    <property type="entry name" value="DIGUANYLATE CYCLASE DGCM-RELATED"/>
    <property type="match status" value="1"/>
</dbReference>
<dbReference type="InterPro" id="IPR029787">
    <property type="entry name" value="Nucleotide_cyclase"/>
</dbReference>
<evidence type="ECO:0000313" key="6">
    <source>
        <dbReference type="EMBL" id="WNG44129.1"/>
    </source>
</evidence>
<dbReference type="SUPFAM" id="SSF55073">
    <property type="entry name" value="Nucleotide cyclase"/>
    <property type="match status" value="1"/>
</dbReference>
<name>A0ABY9WK43_9BACT</name>
<dbReference type="InterPro" id="IPR011006">
    <property type="entry name" value="CheY-like_superfamily"/>
</dbReference>
<gene>
    <name evidence="6" type="ORF">F0U60_08445</name>
</gene>